<organism evidence="1 2">
    <name type="scientific">Candidatus Taylorbacteria bacterium RIFCSPHIGHO2_02_FULL_45_35</name>
    <dbReference type="NCBI Taxonomy" id="1802311"/>
    <lineage>
        <taxon>Bacteria</taxon>
        <taxon>Candidatus Tayloriibacteriota</taxon>
    </lineage>
</organism>
<dbReference type="AlphaFoldDB" id="A0A1G2MU80"/>
<proteinExistence type="predicted"/>
<dbReference type="EMBL" id="MHRP01000026">
    <property type="protein sequence ID" value="OHA26809.1"/>
    <property type="molecule type" value="Genomic_DNA"/>
</dbReference>
<comment type="caution">
    <text evidence="1">The sequence shown here is derived from an EMBL/GenBank/DDBJ whole genome shotgun (WGS) entry which is preliminary data.</text>
</comment>
<protein>
    <submittedName>
        <fullName evidence="1">Uncharacterized protein</fullName>
    </submittedName>
</protein>
<gene>
    <name evidence="1" type="ORF">A3D56_02670</name>
</gene>
<reference evidence="1 2" key="1">
    <citation type="journal article" date="2016" name="Nat. Commun.">
        <title>Thousands of microbial genomes shed light on interconnected biogeochemical processes in an aquifer system.</title>
        <authorList>
            <person name="Anantharaman K."/>
            <person name="Brown C.T."/>
            <person name="Hug L.A."/>
            <person name="Sharon I."/>
            <person name="Castelle C.J."/>
            <person name="Probst A.J."/>
            <person name="Thomas B.C."/>
            <person name="Singh A."/>
            <person name="Wilkins M.J."/>
            <person name="Karaoz U."/>
            <person name="Brodie E.L."/>
            <person name="Williams K.H."/>
            <person name="Hubbard S.S."/>
            <person name="Banfield J.F."/>
        </authorList>
    </citation>
    <scope>NUCLEOTIDE SEQUENCE [LARGE SCALE GENOMIC DNA]</scope>
</reference>
<sequence>MRKFVHMLERWFGNSKNQNTIDQESYTKRLGLDSFSERQRKELEIRKKVETELNRPDLEDVSKSIWNLRRHLSVAEPLDAYIQSDPEKAIVIRSEIDKIMTERGLELSDYLKLKRVKCEEEGLLNPGEMDYESAKALADKGLMGENWSEWRWENRVN</sequence>
<dbReference type="Proteomes" id="UP000177943">
    <property type="component" value="Unassembled WGS sequence"/>
</dbReference>
<evidence type="ECO:0000313" key="1">
    <source>
        <dbReference type="EMBL" id="OHA26809.1"/>
    </source>
</evidence>
<name>A0A1G2MU80_9BACT</name>
<evidence type="ECO:0000313" key="2">
    <source>
        <dbReference type="Proteomes" id="UP000177943"/>
    </source>
</evidence>
<accession>A0A1G2MU80</accession>